<evidence type="ECO:0000256" key="8">
    <source>
        <dbReference type="SAM" id="Phobius"/>
    </source>
</evidence>
<dbReference type="Proteomes" id="UP001236559">
    <property type="component" value="Unassembled WGS sequence"/>
</dbReference>
<dbReference type="CDD" id="cd00082">
    <property type="entry name" value="HisKA"/>
    <property type="match status" value="1"/>
</dbReference>
<evidence type="ECO:0000313" key="11">
    <source>
        <dbReference type="Proteomes" id="UP001236559"/>
    </source>
</evidence>
<name>A0ABU0AXA4_9FIRM</name>
<evidence type="ECO:0000256" key="1">
    <source>
        <dbReference type="ARBA" id="ARBA00000085"/>
    </source>
</evidence>
<keyword evidence="11" id="KW-1185">Reference proteome</keyword>
<keyword evidence="5 10" id="KW-0808">Transferase</keyword>
<dbReference type="InterPro" id="IPR050351">
    <property type="entry name" value="BphY/WalK/GraS-like"/>
</dbReference>
<keyword evidence="8" id="KW-0472">Membrane</keyword>
<dbReference type="SMART" id="SM00387">
    <property type="entry name" value="HATPase_c"/>
    <property type="match status" value="1"/>
</dbReference>
<comment type="catalytic activity">
    <reaction evidence="1">
        <text>ATP + protein L-histidine = ADP + protein N-phospho-L-histidine.</text>
        <dbReference type="EC" id="2.7.13.3"/>
    </reaction>
</comment>
<dbReference type="SUPFAM" id="SSF47384">
    <property type="entry name" value="Homodimeric domain of signal transducing histidine kinase"/>
    <property type="match status" value="1"/>
</dbReference>
<comment type="subcellular location">
    <subcellularLocation>
        <location evidence="2">Membrane</location>
    </subcellularLocation>
</comment>
<dbReference type="Pfam" id="PF00512">
    <property type="entry name" value="HisKA"/>
    <property type="match status" value="1"/>
</dbReference>
<reference evidence="10 11" key="1">
    <citation type="submission" date="2023-07" db="EMBL/GenBank/DDBJ databases">
        <title>Genomic Encyclopedia of Type Strains, Phase IV (KMG-IV): sequencing the most valuable type-strain genomes for metagenomic binning, comparative biology and taxonomic classification.</title>
        <authorList>
            <person name="Goeker M."/>
        </authorList>
    </citation>
    <scope>NUCLEOTIDE SEQUENCE [LARGE SCALE GENOMIC DNA]</scope>
    <source>
        <strain evidence="10 11">DSM 22616</strain>
    </source>
</reference>
<dbReference type="InterPro" id="IPR003594">
    <property type="entry name" value="HATPase_dom"/>
</dbReference>
<evidence type="ECO:0000256" key="5">
    <source>
        <dbReference type="ARBA" id="ARBA00022679"/>
    </source>
</evidence>
<proteinExistence type="predicted"/>
<dbReference type="PRINTS" id="PR00344">
    <property type="entry name" value="BCTRLSENSOR"/>
</dbReference>
<sequence>MRKKIFRQLLVLVLYALIFSAFFSTLMYYRFYRNQISDSLRDQSNFLVETYKEDPAAIEKIKLGDLRINLIDKEGKVLYDSIKDADSLENHKDRPEIKEAFASGRGKSVRYSTTFGKDTMYYANRVGEKVIRVSRDMKSVISVFQIIIPGEILIVIFLFLISISISKRMTTGLVNPIRDAIHNPELEIYEELNPYFRKIEEQQKEINNRLVKEMEQNQTISTILSNMNEGLIIFDKEKRVLMINDSAVKILKPIKKSVGSHILEITSSETLIEGVNEAYKNKYVSGDVSFNGKIYGYFISPSSKDPKAGVILLLADKTLEISLRKRRDEFTSNVTHELKTPLTTISGFAELLSKGVEEDKTKEFGEIIFKQSQRLRDLIDDILKISKIESKSEKDFTLIDLKALASDLVNQFVIEADKKNIELNFYAEPITIRADKEMMTECFENLLSNAIKYNKENGKVDFTIKREEDFCLITISDTGIGIKEEDIDRIYERFYVADKSRNKKTGSTGLGLSIVKHIVDVHKGKIELESQIDVGTKFKIFLPL</sequence>
<dbReference type="PANTHER" id="PTHR45453:SF1">
    <property type="entry name" value="PHOSPHATE REGULON SENSOR PROTEIN PHOR"/>
    <property type="match status" value="1"/>
</dbReference>
<dbReference type="RefSeq" id="WP_023055926.1">
    <property type="nucleotide sequence ID" value="NZ_JAUSTN010000007.1"/>
</dbReference>
<dbReference type="EMBL" id="JAUSTN010000007">
    <property type="protein sequence ID" value="MDQ0275449.1"/>
    <property type="molecule type" value="Genomic_DNA"/>
</dbReference>
<feature type="domain" description="Histidine kinase" evidence="9">
    <location>
        <begin position="333"/>
        <end position="544"/>
    </location>
</feature>
<dbReference type="SUPFAM" id="SSF55874">
    <property type="entry name" value="ATPase domain of HSP90 chaperone/DNA topoisomerase II/histidine kinase"/>
    <property type="match status" value="1"/>
</dbReference>
<dbReference type="GO" id="GO:0004673">
    <property type="term" value="F:protein histidine kinase activity"/>
    <property type="evidence" value="ECO:0007669"/>
    <property type="project" value="UniProtKB-EC"/>
</dbReference>
<dbReference type="InterPro" id="IPR036890">
    <property type="entry name" value="HATPase_C_sf"/>
</dbReference>
<dbReference type="PROSITE" id="PS50109">
    <property type="entry name" value="HIS_KIN"/>
    <property type="match status" value="1"/>
</dbReference>
<evidence type="ECO:0000256" key="2">
    <source>
        <dbReference type="ARBA" id="ARBA00004370"/>
    </source>
</evidence>
<dbReference type="SMART" id="SM00388">
    <property type="entry name" value="HisKA"/>
    <property type="match status" value="1"/>
</dbReference>
<keyword evidence="8" id="KW-0812">Transmembrane</keyword>
<keyword evidence="8" id="KW-1133">Transmembrane helix</keyword>
<evidence type="ECO:0000256" key="4">
    <source>
        <dbReference type="ARBA" id="ARBA00022553"/>
    </source>
</evidence>
<feature type="transmembrane region" description="Helical" evidence="8">
    <location>
        <begin position="9"/>
        <end position="31"/>
    </location>
</feature>
<protein>
    <recommendedName>
        <fullName evidence="3">histidine kinase</fullName>
        <ecNumber evidence="3">2.7.13.3</ecNumber>
    </recommendedName>
</protein>
<dbReference type="Gene3D" id="3.30.565.10">
    <property type="entry name" value="Histidine kinase-like ATPase, C-terminal domain"/>
    <property type="match status" value="1"/>
</dbReference>
<evidence type="ECO:0000256" key="6">
    <source>
        <dbReference type="ARBA" id="ARBA00022777"/>
    </source>
</evidence>
<dbReference type="PANTHER" id="PTHR45453">
    <property type="entry name" value="PHOSPHATE REGULON SENSOR PROTEIN PHOR"/>
    <property type="match status" value="1"/>
</dbReference>
<dbReference type="InterPro" id="IPR004358">
    <property type="entry name" value="Sig_transdc_His_kin-like_C"/>
</dbReference>
<comment type="caution">
    <text evidence="10">The sequence shown here is derived from an EMBL/GenBank/DDBJ whole genome shotgun (WGS) entry which is preliminary data.</text>
</comment>
<gene>
    <name evidence="10" type="ORF">J2S72_001476</name>
</gene>
<evidence type="ECO:0000313" key="10">
    <source>
        <dbReference type="EMBL" id="MDQ0275449.1"/>
    </source>
</evidence>
<dbReference type="EC" id="2.7.13.3" evidence="3"/>
<dbReference type="InterPro" id="IPR005467">
    <property type="entry name" value="His_kinase_dom"/>
</dbReference>
<dbReference type="Pfam" id="PF02518">
    <property type="entry name" value="HATPase_c"/>
    <property type="match status" value="1"/>
</dbReference>
<keyword evidence="7" id="KW-0902">Two-component regulatory system</keyword>
<feature type="transmembrane region" description="Helical" evidence="8">
    <location>
        <begin position="140"/>
        <end position="161"/>
    </location>
</feature>
<accession>A0ABU0AXA4</accession>
<keyword evidence="6 10" id="KW-0418">Kinase</keyword>
<organism evidence="10 11">
    <name type="scientific">Peptoniphilus koenoeneniae</name>
    <dbReference type="NCBI Taxonomy" id="507751"/>
    <lineage>
        <taxon>Bacteria</taxon>
        <taxon>Bacillati</taxon>
        <taxon>Bacillota</taxon>
        <taxon>Tissierellia</taxon>
        <taxon>Tissierellales</taxon>
        <taxon>Peptoniphilaceae</taxon>
        <taxon>Peptoniphilus</taxon>
    </lineage>
</organism>
<dbReference type="Gene3D" id="1.10.287.130">
    <property type="match status" value="1"/>
</dbReference>
<keyword evidence="4" id="KW-0597">Phosphoprotein</keyword>
<dbReference type="InterPro" id="IPR036097">
    <property type="entry name" value="HisK_dim/P_sf"/>
</dbReference>
<evidence type="ECO:0000259" key="9">
    <source>
        <dbReference type="PROSITE" id="PS50109"/>
    </source>
</evidence>
<evidence type="ECO:0000256" key="3">
    <source>
        <dbReference type="ARBA" id="ARBA00012438"/>
    </source>
</evidence>
<evidence type="ECO:0000256" key="7">
    <source>
        <dbReference type="ARBA" id="ARBA00023012"/>
    </source>
</evidence>
<dbReference type="InterPro" id="IPR003661">
    <property type="entry name" value="HisK_dim/P_dom"/>
</dbReference>
<dbReference type="Gene3D" id="3.30.450.20">
    <property type="entry name" value="PAS domain"/>
    <property type="match status" value="1"/>
</dbReference>